<feature type="transmembrane region" description="Helical" evidence="1">
    <location>
        <begin position="85"/>
        <end position="108"/>
    </location>
</feature>
<dbReference type="Pfam" id="PF10321">
    <property type="entry name" value="7TM_GPCR_Srt"/>
    <property type="match status" value="1"/>
</dbReference>
<keyword evidence="2" id="KW-1185">Reference proteome</keyword>
<evidence type="ECO:0000313" key="2">
    <source>
        <dbReference type="Proteomes" id="UP000025227"/>
    </source>
</evidence>
<proteinExistence type="predicted"/>
<feature type="transmembrane region" description="Helical" evidence="1">
    <location>
        <begin position="120"/>
        <end position="138"/>
    </location>
</feature>
<evidence type="ECO:0000256" key="1">
    <source>
        <dbReference type="SAM" id="Phobius"/>
    </source>
</evidence>
<reference evidence="3" key="1">
    <citation type="submission" date="2020-12" db="UniProtKB">
        <authorList>
            <consortium name="WormBaseParasite"/>
        </authorList>
    </citation>
    <scope>IDENTIFICATION</scope>
    <source>
        <strain evidence="3">MHco3</strain>
    </source>
</reference>
<dbReference type="Proteomes" id="UP000025227">
    <property type="component" value="Unplaced"/>
</dbReference>
<feature type="transmembrane region" description="Helical" evidence="1">
    <location>
        <begin position="172"/>
        <end position="196"/>
    </location>
</feature>
<feature type="transmembrane region" description="Helical" evidence="1">
    <location>
        <begin position="208"/>
        <end position="228"/>
    </location>
</feature>
<dbReference type="Gene3D" id="1.20.1070.10">
    <property type="entry name" value="Rhodopsin 7-helix transmembrane proteins"/>
    <property type="match status" value="1"/>
</dbReference>
<dbReference type="OrthoDB" id="5857248at2759"/>
<evidence type="ECO:0000313" key="3">
    <source>
        <dbReference type="WBParaSite" id="HCON_00149060-00001"/>
    </source>
</evidence>
<dbReference type="PANTHER" id="PTHR23021:SF26">
    <property type="entry name" value="SERPENTINE RECEPTOR, CLASS T"/>
    <property type="match status" value="1"/>
</dbReference>
<name>A0A7I4YX85_HAECO</name>
<keyword evidence="1" id="KW-0812">Transmembrane</keyword>
<dbReference type="PANTHER" id="PTHR23021">
    <property type="entry name" value="SERPENTINE RECEPTOR, CLASS T"/>
    <property type="match status" value="1"/>
</dbReference>
<dbReference type="WBParaSite" id="HCON_00149060-00001">
    <property type="protein sequence ID" value="HCON_00149060-00001"/>
    <property type="gene ID" value="HCON_00149060"/>
</dbReference>
<keyword evidence="1" id="KW-1133">Transmembrane helix</keyword>
<dbReference type="InterPro" id="IPR019425">
    <property type="entry name" value="7TM_GPCR_serpentine_rcpt_Srt"/>
</dbReference>
<keyword evidence="1" id="KW-0472">Membrane</keyword>
<organism evidence="2 3">
    <name type="scientific">Haemonchus contortus</name>
    <name type="common">Barber pole worm</name>
    <dbReference type="NCBI Taxonomy" id="6289"/>
    <lineage>
        <taxon>Eukaryota</taxon>
        <taxon>Metazoa</taxon>
        <taxon>Ecdysozoa</taxon>
        <taxon>Nematoda</taxon>
        <taxon>Chromadorea</taxon>
        <taxon>Rhabditida</taxon>
        <taxon>Rhabditina</taxon>
        <taxon>Rhabditomorpha</taxon>
        <taxon>Strongyloidea</taxon>
        <taxon>Trichostrongylidae</taxon>
        <taxon>Haemonchus</taxon>
    </lineage>
</organism>
<dbReference type="AlphaFoldDB" id="A0A7I4YX85"/>
<feature type="transmembrane region" description="Helical" evidence="1">
    <location>
        <begin position="6"/>
        <end position="29"/>
    </location>
</feature>
<feature type="transmembrane region" description="Helical" evidence="1">
    <location>
        <begin position="41"/>
        <end position="65"/>
    </location>
</feature>
<accession>A0A7I4YX85</accession>
<dbReference type="SUPFAM" id="SSF81321">
    <property type="entry name" value="Family A G protein-coupled receptor-like"/>
    <property type="match status" value="1"/>
</dbReference>
<feature type="transmembrane region" description="Helical" evidence="1">
    <location>
        <begin position="240"/>
        <end position="263"/>
    </location>
</feature>
<protein>
    <submittedName>
        <fullName evidence="3">G_PROTEIN_RECEP_F1_2 domain-containing protein</fullName>
    </submittedName>
</protein>
<sequence>MFTAVAGGILMVLICTLSIFLYIPVLYVFYRRPEFNSLVAYQLMFWTGIMDVGQLIVFDVSGVVATFQWNRFPSYVNKFLGSTLYALWFSMLFLSIFTTLNRFVSVVFRSHYNTLFDKNHVKIIYLLAFLIFLLPWLTKLTPYSSYCFSEWNLEWHYMPEDNHVLTRLSHYFGTYGILVFLVPSAITYTIIFIYIFSQKERSMKRTEVIFTIQQLLVSLLYLFGFIYWSTIDVWSTGTLIMNFFSNLTWIIMIALNPFIYLIVNRRLRRSVLVLLRCNSCAGRPTAAVIPMNAKTVMIASNELRKGILAQDTKKIYNKVLY</sequence>